<protein>
    <recommendedName>
        <fullName evidence="5 11">Proline iminopeptidase</fullName>
        <shortName evidence="11">PIP</shortName>
        <ecNumber evidence="4 11">3.4.11.5</ecNumber>
    </recommendedName>
    <alternativeName>
        <fullName evidence="10 11">Prolyl aminopeptidase</fullName>
    </alternativeName>
</protein>
<comment type="similarity">
    <text evidence="3 11 13">Belongs to the peptidase S33 family.</text>
</comment>
<keyword evidence="8 11" id="KW-0645">Protease</keyword>
<dbReference type="PRINTS" id="PR00111">
    <property type="entry name" value="ABHYDROLASE"/>
</dbReference>
<dbReference type="SUPFAM" id="SSF53474">
    <property type="entry name" value="alpha/beta-Hydrolases"/>
    <property type="match status" value="1"/>
</dbReference>
<dbReference type="Pfam" id="PF00561">
    <property type="entry name" value="Abhydrolase_1"/>
    <property type="match status" value="1"/>
</dbReference>
<evidence type="ECO:0000256" key="13">
    <source>
        <dbReference type="RuleBase" id="RU003421"/>
    </source>
</evidence>
<reference evidence="15 16" key="1">
    <citation type="submission" date="2018-11" db="EMBL/GenBank/DDBJ databases">
        <title>Genomic Encyclopedia of Type Strains, Phase IV (KMG-IV): sequencing the most valuable type-strain genomes for metagenomic binning, comparative biology and taxonomic classification.</title>
        <authorList>
            <person name="Goeker M."/>
        </authorList>
    </citation>
    <scope>NUCLEOTIDE SEQUENCE [LARGE SCALE GENOMIC DNA]</scope>
    <source>
        <strain evidence="15 16">DSM 21945</strain>
    </source>
</reference>
<dbReference type="NCBIfam" id="TIGR01249">
    <property type="entry name" value="pro_imino_pep_1"/>
    <property type="match status" value="1"/>
</dbReference>
<evidence type="ECO:0000256" key="10">
    <source>
        <dbReference type="ARBA" id="ARBA00029605"/>
    </source>
</evidence>
<name>A0A3N1NXQ2_9GAMM</name>
<dbReference type="STRING" id="584787.GCA_001247655_00813"/>
<evidence type="ECO:0000256" key="6">
    <source>
        <dbReference type="ARBA" id="ARBA00022438"/>
    </source>
</evidence>
<keyword evidence="9 11" id="KW-0378">Hydrolase</keyword>
<comment type="catalytic activity">
    <reaction evidence="1 11 13">
        <text>Release of N-terminal proline from a peptide.</text>
        <dbReference type="EC" id="3.4.11.5"/>
    </reaction>
</comment>
<evidence type="ECO:0000313" key="16">
    <source>
        <dbReference type="Proteomes" id="UP000268033"/>
    </source>
</evidence>
<dbReference type="RefSeq" id="WP_123422613.1">
    <property type="nucleotide sequence ID" value="NZ_RJUL01000012.1"/>
</dbReference>
<dbReference type="GO" id="GO:0005737">
    <property type="term" value="C:cytoplasm"/>
    <property type="evidence" value="ECO:0007669"/>
    <property type="project" value="UniProtKB-SubCell"/>
</dbReference>
<comment type="subcellular location">
    <subcellularLocation>
        <location evidence="2 11">Cytoplasm</location>
    </subcellularLocation>
</comment>
<dbReference type="GO" id="GO:0004177">
    <property type="term" value="F:aminopeptidase activity"/>
    <property type="evidence" value="ECO:0007669"/>
    <property type="project" value="UniProtKB-UniRule"/>
</dbReference>
<evidence type="ECO:0000256" key="12">
    <source>
        <dbReference type="PIRSR" id="PIRSR006431-1"/>
    </source>
</evidence>
<dbReference type="InterPro" id="IPR029058">
    <property type="entry name" value="AB_hydrolase_fold"/>
</dbReference>
<comment type="caution">
    <text evidence="15">The sequence shown here is derived from an EMBL/GenBank/DDBJ whole genome shotgun (WGS) entry which is preliminary data.</text>
</comment>
<dbReference type="EMBL" id="RJUL01000012">
    <property type="protein sequence ID" value="ROQ19210.1"/>
    <property type="molecule type" value="Genomic_DNA"/>
</dbReference>
<evidence type="ECO:0000256" key="5">
    <source>
        <dbReference type="ARBA" id="ARBA00021843"/>
    </source>
</evidence>
<evidence type="ECO:0000256" key="2">
    <source>
        <dbReference type="ARBA" id="ARBA00004496"/>
    </source>
</evidence>
<dbReference type="GO" id="GO:0006508">
    <property type="term" value="P:proteolysis"/>
    <property type="evidence" value="ECO:0007669"/>
    <property type="project" value="UniProtKB-KW"/>
</dbReference>
<keyword evidence="16" id="KW-1185">Reference proteome</keyword>
<evidence type="ECO:0000313" key="15">
    <source>
        <dbReference type="EMBL" id="ROQ19210.1"/>
    </source>
</evidence>
<organism evidence="15 16">
    <name type="scientific">Gallaecimonas pentaromativorans</name>
    <dbReference type="NCBI Taxonomy" id="584787"/>
    <lineage>
        <taxon>Bacteria</taxon>
        <taxon>Pseudomonadati</taxon>
        <taxon>Pseudomonadota</taxon>
        <taxon>Gammaproteobacteria</taxon>
        <taxon>Enterobacterales</taxon>
        <taxon>Gallaecimonadaceae</taxon>
        <taxon>Gallaecimonas</taxon>
    </lineage>
</organism>
<dbReference type="InterPro" id="IPR005944">
    <property type="entry name" value="Pro_iminopeptidase"/>
</dbReference>
<dbReference type="EC" id="3.4.11.5" evidence="4 11"/>
<sequence length="317" mass="35665">MRELLPEIQANWQQWLPVGDGHELYVEEVGNPDGMPVVVLHGGPGAGCNENMRRFFDPERYRVILFDQRGAGQSRPHASLHQNHTQALIADIELIRQKVGVESWLVFGGSWGSTLALAYAQAHPKRVTGLVLRGIFLAREEDFAWMTAPGQGCSQVYPDHYQDFIAPLKGNTDDLLARYYQLLTADNELKRMQAAKAWTLWEGRMVNLIPPSKVDELYTDPSLALAVGRMECHYFVNHCFIEEGQLLRDAHKIADIPTVIVHGRYDMVCKLENATSLAKVLPGAQLWIVPAAGHSAMEPGITDGLIRAMDWMWERLK</sequence>
<dbReference type="Gene3D" id="3.40.50.1820">
    <property type="entry name" value="alpha/beta hydrolase"/>
    <property type="match status" value="1"/>
</dbReference>
<dbReference type="PRINTS" id="PR00793">
    <property type="entry name" value="PROAMNOPTASE"/>
</dbReference>
<keyword evidence="6 11" id="KW-0031">Aminopeptidase</keyword>
<proteinExistence type="inferred from homology"/>
<feature type="active site" evidence="12">
    <location>
        <position position="266"/>
    </location>
</feature>
<evidence type="ECO:0000256" key="1">
    <source>
        <dbReference type="ARBA" id="ARBA00001585"/>
    </source>
</evidence>
<evidence type="ECO:0000256" key="4">
    <source>
        <dbReference type="ARBA" id="ARBA00012568"/>
    </source>
</evidence>
<keyword evidence="7 11" id="KW-0963">Cytoplasm</keyword>
<dbReference type="InterPro" id="IPR002410">
    <property type="entry name" value="Peptidase_S33"/>
</dbReference>
<accession>A0A3N1NXQ2</accession>
<evidence type="ECO:0000259" key="14">
    <source>
        <dbReference type="Pfam" id="PF00561"/>
    </source>
</evidence>
<gene>
    <name evidence="15" type="ORF">EDC28_112133</name>
</gene>
<dbReference type="PANTHER" id="PTHR43722:SF1">
    <property type="entry name" value="PROLINE IMINOPEPTIDASE"/>
    <property type="match status" value="1"/>
</dbReference>
<dbReference type="AlphaFoldDB" id="A0A3N1NXQ2"/>
<evidence type="ECO:0000256" key="3">
    <source>
        <dbReference type="ARBA" id="ARBA00010088"/>
    </source>
</evidence>
<feature type="active site" description="Proton donor" evidence="12">
    <location>
        <position position="294"/>
    </location>
</feature>
<evidence type="ECO:0000256" key="8">
    <source>
        <dbReference type="ARBA" id="ARBA00022670"/>
    </source>
</evidence>
<dbReference type="PANTHER" id="PTHR43722">
    <property type="entry name" value="PROLINE IMINOPEPTIDASE"/>
    <property type="match status" value="1"/>
</dbReference>
<dbReference type="InterPro" id="IPR000073">
    <property type="entry name" value="AB_hydrolase_1"/>
</dbReference>
<evidence type="ECO:0000256" key="9">
    <source>
        <dbReference type="ARBA" id="ARBA00022801"/>
    </source>
</evidence>
<feature type="domain" description="AB hydrolase-1" evidence="14">
    <location>
        <begin position="36"/>
        <end position="298"/>
    </location>
</feature>
<evidence type="ECO:0000256" key="11">
    <source>
        <dbReference type="PIRNR" id="PIRNR006431"/>
    </source>
</evidence>
<dbReference type="PIRSF" id="PIRSF006431">
    <property type="entry name" value="Pept_S33"/>
    <property type="match status" value="1"/>
</dbReference>
<evidence type="ECO:0000256" key="7">
    <source>
        <dbReference type="ARBA" id="ARBA00022490"/>
    </source>
</evidence>
<dbReference type="Proteomes" id="UP000268033">
    <property type="component" value="Unassembled WGS sequence"/>
</dbReference>
<feature type="active site" description="Nucleophile" evidence="12">
    <location>
        <position position="110"/>
    </location>
</feature>